<dbReference type="EMBL" id="LAZR01060254">
    <property type="protein sequence ID" value="KKK66073.1"/>
    <property type="molecule type" value="Genomic_DNA"/>
</dbReference>
<comment type="caution">
    <text evidence="1">The sequence shown here is derived from an EMBL/GenBank/DDBJ whole genome shotgun (WGS) entry which is preliminary data.</text>
</comment>
<organism evidence="1">
    <name type="scientific">marine sediment metagenome</name>
    <dbReference type="NCBI Taxonomy" id="412755"/>
    <lineage>
        <taxon>unclassified sequences</taxon>
        <taxon>metagenomes</taxon>
        <taxon>ecological metagenomes</taxon>
    </lineage>
</organism>
<reference evidence="1" key="1">
    <citation type="journal article" date="2015" name="Nature">
        <title>Complex archaea that bridge the gap between prokaryotes and eukaryotes.</title>
        <authorList>
            <person name="Spang A."/>
            <person name="Saw J.H."/>
            <person name="Jorgensen S.L."/>
            <person name="Zaremba-Niedzwiedzka K."/>
            <person name="Martijn J."/>
            <person name="Lind A.E."/>
            <person name="van Eijk R."/>
            <person name="Schleper C."/>
            <person name="Guy L."/>
            <person name="Ettema T.J."/>
        </authorList>
    </citation>
    <scope>NUCLEOTIDE SEQUENCE</scope>
</reference>
<evidence type="ECO:0000313" key="1">
    <source>
        <dbReference type="EMBL" id="KKK66073.1"/>
    </source>
</evidence>
<accession>A0A0F8XB84</accession>
<dbReference type="AlphaFoldDB" id="A0A0F8XB84"/>
<protein>
    <submittedName>
        <fullName evidence="1">Uncharacterized protein</fullName>
    </submittedName>
</protein>
<feature type="non-terminal residue" evidence="1">
    <location>
        <position position="163"/>
    </location>
</feature>
<proteinExistence type="predicted"/>
<gene>
    <name evidence="1" type="ORF">LCGC14_2967770</name>
</gene>
<name>A0A0F8XB84_9ZZZZ</name>
<dbReference type="InterPro" id="IPR029058">
    <property type="entry name" value="AB_hydrolase_fold"/>
</dbReference>
<dbReference type="Gene3D" id="3.40.50.1820">
    <property type="entry name" value="alpha/beta hydrolase"/>
    <property type="match status" value="1"/>
</dbReference>
<sequence length="163" mass="17651">MPVTEYVPADAGKPSARKRPALIMIPAHHTGRNSKDLVVLGANFARAGGVALAMESIGSGERGSGALWAHKNHQRSMTGLQVLLTGDNLAIKGIAEMRGLTPLPPVRRGRLRKIEAEAQGIIPKRLFNGPVSTRPWVRKLSGEDREALWRLGKEHSKSRTLGT</sequence>